<dbReference type="PROSITE" id="PS51831">
    <property type="entry name" value="HD"/>
    <property type="match status" value="1"/>
</dbReference>
<accession>A0A4R0K626</accession>
<gene>
    <name evidence="3" type="ORF">E0H73_39690</name>
</gene>
<dbReference type="OrthoDB" id="8478129at2"/>
<keyword evidence="4" id="KW-1185">Reference proteome</keyword>
<sequence>MPRAACASDSERSTLTPSTNGEIRMNHPATDARIGSIGWTERTGGVLTVRERISLARPLLRSHGRIIVGRLAMATRTHSGRRNSVEPDALVPPDSLLARDAEAAAQDLLTPALLNHSRRAYAWGAAIAALDRVEFDHELLYVAALFHDTGLPSPVPDVDFTVRSAALAREFTDRHDVPEVQRELVTNAIAMHHTPGVGVESGAEAFLLSAGAAVDVFGLRSNEVPDAVRKTVVQDYPRVGFKREFAGLFRAEAKQVPHGRAWYLHRFALSDVTIRLAPFHE</sequence>
<protein>
    <submittedName>
        <fullName evidence="3">HD domain-containing protein</fullName>
    </submittedName>
</protein>
<evidence type="ECO:0000313" key="4">
    <source>
        <dbReference type="Proteomes" id="UP000291144"/>
    </source>
</evidence>
<dbReference type="SUPFAM" id="SSF109604">
    <property type="entry name" value="HD-domain/PDEase-like"/>
    <property type="match status" value="1"/>
</dbReference>
<dbReference type="Pfam" id="PF01966">
    <property type="entry name" value="HD"/>
    <property type="match status" value="1"/>
</dbReference>
<proteinExistence type="predicted"/>
<evidence type="ECO:0000256" key="1">
    <source>
        <dbReference type="SAM" id="MobiDB-lite"/>
    </source>
</evidence>
<evidence type="ECO:0000259" key="2">
    <source>
        <dbReference type="PROSITE" id="PS51831"/>
    </source>
</evidence>
<dbReference type="EMBL" id="SJKB01000020">
    <property type="protein sequence ID" value="TCC54274.1"/>
    <property type="molecule type" value="Genomic_DNA"/>
</dbReference>
<name>A0A4R0K626_9ACTN</name>
<dbReference type="AlphaFoldDB" id="A0A4R0K626"/>
<feature type="domain" description="HD" evidence="2">
    <location>
        <begin position="113"/>
        <end position="211"/>
    </location>
</feature>
<dbReference type="Proteomes" id="UP000291144">
    <property type="component" value="Unassembled WGS sequence"/>
</dbReference>
<reference evidence="3 4" key="1">
    <citation type="submission" date="2019-02" db="EMBL/GenBank/DDBJ databases">
        <title>Kribbella capetownensis sp. nov. and Kribbella speibonae sp. nov., isolated from soil.</title>
        <authorList>
            <person name="Curtis S.M."/>
            <person name="Norton I."/>
            <person name="Everest G.J."/>
            <person name="Meyers P.R."/>
        </authorList>
    </citation>
    <scope>NUCLEOTIDE SEQUENCE [LARGE SCALE GENOMIC DNA]</scope>
    <source>
        <strain evidence="3 4">NRRL B-24813</strain>
    </source>
</reference>
<feature type="region of interest" description="Disordered" evidence="1">
    <location>
        <begin position="1"/>
        <end position="24"/>
    </location>
</feature>
<evidence type="ECO:0000313" key="3">
    <source>
        <dbReference type="EMBL" id="TCC54274.1"/>
    </source>
</evidence>
<organism evidence="3 4">
    <name type="scientific">Kribbella pittospori</name>
    <dbReference type="NCBI Taxonomy" id="722689"/>
    <lineage>
        <taxon>Bacteria</taxon>
        <taxon>Bacillati</taxon>
        <taxon>Actinomycetota</taxon>
        <taxon>Actinomycetes</taxon>
        <taxon>Propionibacteriales</taxon>
        <taxon>Kribbellaceae</taxon>
        <taxon>Kribbella</taxon>
    </lineage>
</organism>
<dbReference type="PANTHER" id="PTHR35569">
    <property type="entry name" value="CYANAMIDE HYDRATASE DDI2-RELATED"/>
    <property type="match status" value="1"/>
</dbReference>
<comment type="caution">
    <text evidence="3">The sequence shown here is derived from an EMBL/GenBank/DDBJ whole genome shotgun (WGS) entry which is preliminary data.</text>
</comment>
<dbReference type="SMART" id="SM00471">
    <property type="entry name" value="HDc"/>
    <property type="match status" value="1"/>
</dbReference>
<dbReference type="InterPro" id="IPR006674">
    <property type="entry name" value="HD_domain"/>
</dbReference>
<dbReference type="InterPro" id="IPR003607">
    <property type="entry name" value="HD/PDEase_dom"/>
</dbReference>
<dbReference type="PANTHER" id="PTHR35569:SF1">
    <property type="entry name" value="CYANAMIDE HYDRATASE DDI2-RELATED"/>
    <property type="match status" value="1"/>
</dbReference>
<dbReference type="Gene3D" id="1.10.3210.10">
    <property type="entry name" value="Hypothetical protein af1432"/>
    <property type="match status" value="1"/>
</dbReference>